<evidence type="ECO:0000313" key="2">
    <source>
        <dbReference type="EMBL" id="OWM67667.1"/>
    </source>
</evidence>
<gene>
    <name evidence="2" type="ORF">CDL15_Pgr024752</name>
</gene>
<dbReference type="EMBL" id="MTKT01005379">
    <property type="protein sequence ID" value="OWM67667.1"/>
    <property type="molecule type" value="Genomic_DNA"/>
</dbReference>
<dbReference type="AlphaFoldDB" id="A0A218W486"/>
<name>A0A218W486_PUNGR</name>
<comment type="caution">
    <text evidence="2">The sequence shown here is derived from an EMBL/GenBank/DDBJ whole genome shotgun (WGS) entry which is preliminary data.</text>
</comment>
<proteinExistence type="predicted"/>
<feature type="region of interest" description="Disordered" evidence="1">
    <location>
        <begin position="1"/>
        <end position="130"/>
    </location>
</feature>
<dbReference type="Proteomes" id="UP000197138">
    <property type="component" value="Unassembled WGS sequence"/>
</dbReference>
<organism evidence="2 3">
    <name type="scientific">Punica granatum</name>
    <name type="common">Pomegranate</name>
    <dbReference type="NCBI Taxonomy" id="22663"/>
    <lineage>
        <taxon>Eukaryota</taxon>
        <taxon>Viridiplantae</taxon>
        <taxon>Streptophyta</taxon>
        <taxon>Embryophyta</taxon>
        <taxon>Tracheophyta</taxon>
        <taxon>Spermatophyta</taxon>
        <taxon>Magnoliopsida</taxon>
        <taxon>eudicotyledons</taxon>
        <taxon>Gunneridae</taxon>
        <taxon>Pentapetalae</taxon>
        <taxon>rosids</taxon>
        <taxon>malvids</taxon>
        <taxon>Myrtales</taxon>
        <taxon>Lythraceae</taxon>
        <taxon>Punica</taxon>
    </lineage>
</organism>
<evidence type="ECO:0000256" key="1">
    <source>
        <dbReference type="SAM" id="MobiDB-lite"/>
    </source>
</evidence>
<feature type="compositionally biased region" description="Polar residues" evidence="1">
    <location>
        <begin position="17"/>
        <end position="33"/>
    </location>
</feature>
<evidence type="ECO:0000313" key="3">
    <source>
        <dbReference type="Proteomes" id="UP000197138"/>
    </source>
</evidence>
<reference evidence="3" key="1">
    <citation type="journal article" date="2017" name="Plant J.">
        <title>The pomegranate (Punica granatum L.) genome and the genomics of punicalagin biosynthesis.</title>
        <authorList>
            <person name="Qin G."/>
            <person name="Xu C."/>
            <person name="Ming R."/>
            <person name="Tang H."/>
            <person name="Guyot R."/>
            <person name="Kramer E.M."/>
            <person name="Hu Y."/>
            <person name="Yi X."/>
            <person name="Qi Y."/>
            <person name="Xu X."/>
            <person name="Gao Z."/>
            <person name="Pan H."/>
            <person name="Jian J."/>
            <person name="Tian Y."/>
            <person name="Yue Z."/>
            <person name="Xu Y."/>
        </authorList>
    </citation>
    <scope>NUCLEOTIDE SEQUENCE [LARGE SCALE GENOMIC DNA]</scope>
    <source>
        <strain evidence="3">cv. Dabenzi</strain>
    </source>
</reference>
<accession>A0A218W486</accession>
<sequence length="291" mass="31811">MDCCEMLTTNTTVTTTPSPLGTSKKQPHSASPSSRRHLLQWSSNSRKEDTSSDLATREARGEVRQQHQQLSELDNSGREEVAVATSDSVKRKRGKEGLVCVGVKSRQRGRERDKEEGDEADDDSSLSSSPFSSSLPQLHLLLFHCCCLSLSAPHTKTNTELPFRLHGVTPSFFSLTPPSPPSPSPSSFSTPTQPLHLLPPKVINITIYVLLLFPTLHAPPLLVSIVAATGALGLFAELLLGRCLAAFKPPLSYCSYCSKLLHDLEFVEVALPKLFELTVATIQRRVGEGQR</sequence>
<feature type="compositionally biased region" description="Basic and acidic residues" evidence="1">
    <location>
        <begin position="45"/>
        <end position="65"/>
    </location>
</feature>
<protein>
    <submittedName>
        <fullName evidence="2">Uncharacterized protein</fullName>
    </submittedName>
</protein>